<gene>
    <name evidence="1" type="ORF">BT63DRAFT_453277</name>
</gene>
<name>A0A6A6UIK5_9PEZI</name>
<reference evidence="1" key="1">
    <citation type="journal article" date="2020" name="Stud. Mycol.">
        <title>101 Dothideomycetes genomes: a test case for predicting lifestyles and emergence of pathogens.</title>
        <authorList>
            <person name="Haridas S."/>
            <person name="Albert R."/>
            <person name="Binder M."/>
            <person name="Bloem J."/>
            <person name="Labutti K."/>
            <person name="Salamov A."/>
            <person name="Andreopoulos B."/>
            <person name="Baker S."/>
            <person name="Barry K."/>
            <person name="Bills G."/>
            <person name="Bluhm B."/>
            <person name="Cannon C."/>
            <person name="Castanera R."/>
            <person name="Culley D."/>
            <person name="Daum C."/>
            <person name="Ezra D."/>
            <person name="Gonzalez J."/>
            <person name="Henrissat B."/>
            <person name="Kuo A."/>
            <person name="Liang C."/>
            <person name="Lipzen A."/>
            <person name="Lutzoni F."/>
            <person name="Magnuson J."/>
            <person name="Mondo S."/>
            <person name="Nolan M."/>
            <person name="Ohm R."/>
            <person name="Pangilinan J."/>
            <person name="Park H.-J."/>
            <person name="Ramirez L."/>
            <person name="Alfaro M."/>
            <person name="Sun H."/>
            <person name="Tritt A."/>
            <person name="Yoshinaga Y."/>
            <person name="Zwiers L.-H."/>
            <person name="Turgeon B."/>
            <person name="Goodwin S."/>
            <person name="Spatafora J."/>
            <person name="Crous P."/>
            <person name="Grigoriev I."/>
        </authorList>
    </citation>
    <scope>NUCLEOTIDE SEQUENCE</scope>
    <source>
        <strain evidence="1">CBS 115976</strain>
    </source>
</reference>
<dbReference type="InterPro" id="IPR009959">
    <property type="entry name" value="Cyclase_SnoaL-like"/>
</dbReference>
<dbReference type="AlphaFoldDB" id="A0A6A6UIK5"/>
<dbReference type="OrthoDB" id="5440at2759"/>
<evidence type="ECO:0000313" key="2">
    <source>
        <dbReference type="Proteomes" id="UP000799302"/>
    </source>
</evidence>
<sequence length="362" mass="39906">MNGHSNGTSGGFLSFNSQAPRLFITAEDEEFDLETIQHWKDEGYEVSYHPMGEGGKVYAQEVKSWSTSMKLGQHFGIIAYGDAAVCCLDIATKPIPHCTALICYYPTSIPHPNQKYPTNLNLVVHLAESQGLAATFPTYVYPEVQDGFAEHDLDMFDAIAADLTWTRSLTAIRKGLGQDADLENVKDSFTTLSITEKNATAAVALMSEKAHVNYAPTGTGGIGRRALFHFYKDFFIPGSPPTLKWKLISRTTGVDRVVDEMVVSFKHTQEVPWILPGVPPTNRFVQVPVVSIVAIRGDRLISEHVYWDQASVLVQIGALDPKFVPKQLASKGCKKLPMMGADEAKKVLNVSSVPSNLMIDKW</sequence>
<dbReference type="Gene3D" id="3.10.450.50">
    <property type="match status" value="1"/>
</dbReference>
<proteinExistence type="predicted"/>
<dbReference type="EMBL" id="MU004233">
    <property type="protein sequence ID" value="KAF2670908.1"/>
    <property type="molecule type" value="Genomic_DNA"/>
</dbReference>
<dbReference type="PANTHER" id="PTHR38436">
    <property type="entry name" value="POLYKETIDE CYCLASE SNOAL-LIKE DOMAIN"/>
    <property type="match status" value="1"/>
</dbReference>
<dbReference type="InterPro" id="IPR032710">
    <property type="entry name" value="NTF2-like_dom_sf"/>
</dbReference>
<accession>A0A6A6UIK5</accession>
<dbReference type="Proteomes" id="UP000799302">
    <property type="component" value="Unassembled WGS sequence"/>
</dbReference>
<dbReference type="SUPFAM" id="SSF54427">
    <property type="entry name" value="NTF2-like"/>
    <property type="match status" value="1"/>
</dbReference>
<dbReference type="GO" id="GO:0030638">
    <property type="term" value="P:polyketide metabolic process"/>
    <property type="evidence" value="ECO:0007669"/>
    <property type="project" value="InterPro"/>
</dbReference>
<organism evidence="1 2">
    <name type="scientific">Microthyrium microscopicum</name>
    <dbReference type="NCBI Taxonomy" id="703497"/>
    <lineage>
        <taxon>Eukaryota</taxon>
        <taxon>Fungi</taxon>
        <taxon>Dikarya</taxon>
        <taxon>Ascomycota</taxon>
        <taxon>Pezizomycotina</taxon>
        <taxon>Dothideomycetes</taxon>
        <taxon>Dothideomycetes incertae sedis</taxon>
        <taxon>Microthyriales</taxon>
        <taxon>Microthyriaceae</taxon>
        <taxon>Microthyrium</taxon>
    </lineage>
</organism>
<evidence type="ECO:0000313" key="1">
    <source>
        <dbReference type="EMBL" id="KAF2670908.1"/>
    </source>
</evidence>
<protein>
    <submittedName>
        <fullName evidence="1">Carboxymethylenebutenolidase</fullName>
    </submittedName>
</protein>
<dbReference type="PANTHER" id="PTHR38436:SF3">
    <property type="entry name" value="CARBOXYMETHYLENEBUTENOLIDASE-RELATED"/>
    <property type="match status" value="1"/>
</dbReference>
<keyword evidence="2" id="KW-1185">Reference proteome</keyword>